<keyword evidence="1" id="KW-0472">Membrane</keyword>
<evidence type="ECO:0000313" key="3">
    <source>
        <dbReference type="Proteomes" id="UP000677117"/>
    </source>
</evidence>
<name>A0A8F1M9W5_9BACT</name>
<dbReference type="InterPro" id="IPR012902">
    <property type="entry name" value="N_methyl_site"/>
</dbReference>
<dbReference type="AlphaFoldDB" id="A0A8F1M9W5"/>
<dbReference type="NCBIfam" id="TIGR02532">
    <property type="entry name" value="IV_pilin_GFxxxE"/>
    <property type="match status" value="1"/>
</dbReference>
<evidence type="ECO:0000313" key="2">
    <source>
        <dbReference type="EMBL" id="QWQ31521.1"/>
    </source>
</evidence>
<reference evidence="2" key="1">
    <citation type="submission" date="2021-06" db="EMBL/GenBank/DDBJ databases">
        <title>An adapted protocol for Saccharibacteria cultivation: two new species join this phylum of Candidate Phyla Radiations.</title>
        <authorList>
            <person name="Ibrahim A."/>
            <person name="Maatouk M."/>
            <person name="Raoult D."/>
            <person name="Bittar F."/>
        </authorList>
    </citation>
    <scope>NUCLEOTIDE SEQUENCE</scope>
    <source>
        <strain evidence="2">IHU2</strain>
    </source>
</reference>
<gene>
    <name evidence="2" type="ORF">KOY49_00570</name>
</gene>
<dbReference type="EMBL" id="CP076459">
    <property type="protein sequence ID" value="QWQ31521.1"/>
    <property type="molecule type" value="Genomic_DNA"/>
</dbReference>
<organism evidence="2 3">
    <name type="scientific">Candidatus Minimicrobia vallesae</name>
    <dbReference type="NCBI Taxonomy" id="2841264"/>
    <lineage>
        <taxon>Bacteria</taxon>
        <taxon>Candidatus Saccharimonadota</taxon>
        <taxon>Candidatus Saccharimonadota incertae sedis</taxon>
        <taxon>Candidatus Minimicrobia</taxon>
    </lineage>
</organism>
<protein>
    <submittedName>
        <fullName evidence="2">Type II secretion system GspH family protein</fullName>
    </submittedName>
</protein>
<accession>A0A8F1M9W5</accession>
<keyword evidence="1" id="KW-1133">Transmembrane helix</keyword>
<dbReference type="KEGG" id="mvl:KOY49_00570"/>
<dbReference type="RefSeq" id="WP_232736286.1">
    <property type="nucleotide sequence ID" value="NZ_CP076459.1"/>
</dbReference>
<feature type="transmembrane region" description="Helical" evidence="1">
    <location>
        <begin position="12"/>
        <end position="34"/>
    </location>
</feature>
<dbReference type="Pfam" id="PF07963">
    <property type="entry name" value="N_methyl"/>
    <property type="match status" value="1"/>
</dbReference>
<keyword evidence="3" id="KW-1185">Reference proteome</keyword>
<keyword evidence="1" id="KW-0812">Transmembrane</keyword>
<evidence type="ECO:0000256" key="1">
    <source>
        <dbReference type="SAM" id="Phobius"/>
    </source>
</evidence>
<proteinExistence type="predicted"/>
<sequence length="38" mass="4071">MTKKDNKKGFTIIEVVLVLAIAGLIFGDGVYRIASFAA</sequence>
<dbReference type="Proteomes" id="UP000677117">
    <property type="component" value="Chromosome"/>
</dbReference>